<organism evidence="4 5">
    <name type="scientific">Triparma strigata</name>
    <dbReference type="NCBI Taxonomy" id="1606541"/>
    <lineage>
        <taxon>Eukaryota</taxon>
        <taxon>Sar</taxon>
        <taxon>Stramenopiles</taxon>
        <taxon>Ochrophyta</taxon>
        <taxon>Bolidophyceae</taxon>
        <taxon>Parmales</taxon>
        <taxon>Triparmaceae</taxon>
        <taxon>Triparma</taxon>
    </lineage>
</organism>
<feature type="domain" description="Glycosyl transferase family 1" evidence="3">
    <location>
        <begin position="471"/>
        <end position="612"/>
    </location>
</feature>
<dbReference type="EMBL" id="BRXY01000169">
    <property type="protein sequence ID" value="GMH73508.1"/>
    <property type="molecule type" value="Genomic_DNA"/>
</dbReference>
<dbReference type="Gene3D" id="3.40.50.150">
    <property type="entry name" value="Vaccinia Virus protein VP39"/>
    <property type="match status" value="1"/>
</dbReference>
<dbReference type="InterPro" id="IPR001296">
    <property type="entry name" value="Glyco_trans_1"/>
</dbReference>
<proteinExistence type="predicted"/>
<dbReference type="SUPFAM" id="SSF53756">
    <property type="entry name" value="UDP-Glycosyltransferase/glycogen phosphorylase"/>
    <property type="match status" value="1"/>
</dbReference>
<dbReference type="Proteomes" id="UP001165085">
    <property type="component" value="Unassembled WGS sequence"/>
</dbReference>
<evidence type="ECO:0000259" key="3">
    <source>
        <dbReference type="Pfam" id="PF00534"/>
    </source>
</evidence>
<dbReference type="AlphaFoldDB" id="A0A9W7AR01"/>
<comment type="caution">
    <text evidence="4">The sequence shown here is derived from an EMBL/GenBank/DDBJ whole genome shotgun (WGS) entry which is preliminary data.</text>
</comment>
<dbReference type="PANTHER" id="PTHR12526">
    <property type="entry name" value="GLYCOSYLTRANSFERASE"/>
    <property type="match status" value="1"/>
</dbReference>
<name>A0A9W7AR01_9STRA</name>
<sequence length="950" mass="104784">MIPLLAPTGGILGVTFLLLLLSPVEIHAAPGIHWVVNSNISTTVSASAPSSNMLNDFLGNTAPLPVLMTSSCLQQDVEPYEICYSVFGPARSETMEHSLEHSLDIWFPSNGDVLNVNGGRLVDDVHSNLEHFDVLQSNFDSFDSVNTVPTLLSLDGFMKVPVVLGPTPRNCAKLCISIAGEAGECVELGEGGEVVVMVFDLALYLGTRMLHVACHSEQGQLVHEQTSIFEVQANLLSNKAAALDSRQELPRRGLLNRFPGPQSQSPKPHVALVTSLQTGGAELAASEECEVLKQLGYTVTIITFVANGVQNEMLLDRFKRCATEILPSGPVPDDEDDLSEIRVAESWQLVRKETRDRLEGVRSVVEGMGFDIVTVPFTKTPATETFQHVFRLVSSDTKFVLQLLNTLRAREILFISPPDGLVFPSHFVADHKRVKEFVEGWDVPKVIVPPIALEPIERTWEDPQSDAVFRVGFVGRLSGERMPAAFLKVAEDVLTRGGGLGIEFYVIGGGEMLEPLKAAAESMGIAEKVMFFGEVQFDEVRKLIVDLDLDVVVNPSIETFGRGTVESMSAGALVVGCDGGGTPEIIDHEVTGWLVDCSYYIAISDKVLEAWEVKVSERVKFYGMRKLAVEKAIGAFNPSLSGPHIDSFYQSVMLGSGSIDSLILSATSTCFESPLNLEECLKLKFKEHCKLIKNTDAQMCENFIMARGCTNKESSHWSCNPTIPSSSSHWENNYFHNGTSGEGSIGIEALWKASILDEWTSKMGVKSCTELGSGDGVTLSLTKNHKHYKGYDVSRTTVQNLKDKFKGDDTKEFTWYDGNRLMNEVELRKGRSHMALSMEVIFHLVEDEVYITYLKNLFNLAVEYVVIMSSNCEEDIRLKGVLESAFEGGGGGVRVRNGMCFDPSGHVRHRAFLGEVLELFGGEWTLIDFKPQKYPDICFSDFYFFRKQTL</sequence>
<dbReference type="Gene3D" id="3.40.50.2000">
    <property type="entry name" value="Glycogen Phosphorylase B"/>
    <property type="match status" value="2"/>
</dbReference>
<keyword evidence="5" id="KW-1185">Reference proteome</keyword>
<keyword evidence="1" id="KW-0808">Transferase</keyword>
<dbReference type="CDD" id="cd03801">
    <property type="entry name" value="GT4_PimA-like"/>
    <property type="match status" value="1"/>
</dbReference>
<dbReference type="InterPro" id="IPR029063">
    <property type="entry name" value="SAM-dependent_MTases_sf"/>
</dbReference>
<evidence type="ECO:0000256" key="2">
    <source>
        <dbReference type="SAM" id="SignalP"/>
    </source>
</evidence>
<evidence type="ECO:0000313" key="5">
    <source>
        <dbReference type="Proteomes" id="UP001165085"/>
    </source>
</evidence>
<reference evidence="5" key="1">
    <citation type="journal article" date="2023" name="Commun. Biol.">
        <title>Genome analysis of Parmales, the sister group of diatoms, reveals the evolutionary specialization of diatoms from phago-mixotrophs to photoautotrophs.</title>
        <authorList>
            <person name="Ban H."/>
            <person name="Sato S."/>
            <person name="Yoshikawa S."/>
            <person name="Yamada K."/>
            <person name="Nakamura Y."/>
            <person name="Ichinomiya M."/>
            <person name="Sato N."/>
            <person name="Blanc-Mathieu R."/>
            <person name="Endo H."/>
            <person name="Kuwata A."/>
            <person name="Ogata H."/>
        </authorList>
    </citation>
    <scope>NUCLEOTIDE SEQUENCE [LARGE SCALE GENOMIC DNA]</scope>
    <source>
        <strain evidence="5">NIES 3701</strain>
    </source>
</reference>
<evidence type="ECO:0000313" key="4">
    <source>
        <dbReference type="EMBL" id="GMH73508.1"/>
    </source>
</evidence>
<feature type="chain" id="PRO_5040946313" description="Glycosyl transferase family 1 domain-containing protein" evidence="2">
    <location>
        <begin position="29"/>
        <end position="950"/>
    </location>
</feature>
<dbReference type="OrthoDB" id="512920at2759"/>
<dbReference type="GO" id="GO:0016757">
    <property type="term" value="F:glycosyltransferase activity"/>
    <property type="evidence" value="ECO:0007669"/>
    <property type="project" value="UniProtKB-KW"/>
</dbReference>
<keyword evidence="1" id="KW-0328">Glycosyltransferase</keyword>
<dbReference type="PANTHER" id="PTHR12526:SF630">
    <property type="entry name" value="GLYCOSYLTRANSFERASE"/>
    <property type="match status" value="1"/>
</dbReference>
<keyword evidence="2" id="KW-0732">Signal</keyword>
<accession>A0A9W7AR01</accession>
<evidence type="ECO:0000256" key="1">
    <source>
        <dbReference type="ARBA" id="ARBA00022676"/>
    </source>
</evidence>
<feature type="signal peptide" evidence="2">
    <location>
        <begin position="1"/>
        <end position="28"/>
    </location>
</feature>
<dbReference type="Pfam" id="PF00534">
    <property type="entry name" value="Glycos_transf_1"/>
    <property type="match status" value="1"/>
</dbReference>
<protein>
    <recommendedName>
        <fullName evidence="3">Glycosyl transferase family 1 domain-containing protein</fullName>
    </recommendedName>
</protein>
<gene>
    <name evidence="4" type="ORF">TrST_g4725</name>
</gene>